<accession>A0A4C1TXV9</accession>
<organism evidence="1 2">
    <name type="scientific">Eumeta variegata</name>
    <name type="common">Bagworm moth</name>
    <name type="synonym">Eumeta japonica</name>
    <dbReference type="NCBI Taxonomy" id="151549"/>
    <lineage>
        <taxon>Eukaryota</taxon>
        <taxon>Metazoa</taxon>
        <taxon>Ecdysozoa</taxon>
        <taxon>Arthropoda</taxon>
        <taxon>Hexapoda</taxon>
        <taxon>Insecta</taxon>
        <taxon>Pterygota</taxon>
        <taxon>Neoptera</taxon>
        <taxon>Endopterygota</taxon>
        <taxon>Lepidoptera</taxon>
        <taxon>Glossata</taxon>
        <taxon>Ditrysia</taxon>
        <taxon>Tineoidea</taxon>
        <taxon>Psychidae</taxon>
        <taxon>Oiketicinae</taxon>
        <taxon>Eumeta</taxon>
    </lineage>
</organism>
<dbReference type="SUPFAM" id="SSF56436">
    <property type="entry name" value="C-type lectin-like"/>
    <property type="match status" value="1"/>
</dbReference>
<dbReference type="Gene3D" id="3.10.100.10">
    <property type="entry name" value="Mannose-Binding Protein A, subunit A"/>
    <property type="match status" value="1"/>
</dbReference>
<dbReference type="EMBL" id="BGZK01000102">
    <property type="protein sequence ID" value="GBP18857.1"/>
    <property type="molecule type" value="Genomic_DNA"/>
</dbReference>
<dbReference type="OrthoDB" id="5858677at2759"/>
<proteinExistence type="predicted"/>
<reference evidence="1 2" key="1">
    <citation type="journal article" date="2019" name="Commun. Biol.">
        <title>The bagworm genome reveals a unique fibroin gene that provides high tensile strength.</title>
        <authorList>
            <person name="Kono N."/>
            <person name="Nakamura H."/>
            <person name="Ohtoshi R."/>
            <person name="Tomita M."/>
            <person name="Numata K."/>
            <person name="Arakawa K."/>
        </authorList>
    </citation>
    <scope>NUCLEOTIDE SEQUENCE [LARGE SCALE GENOMIC DNA]</scope>
</reference>
<protein>
    <submittedName>
        <fullName evidence="1">Uncharacterized protein</fullName>
    </submittedName>
</protein>
<dbReference type="CDD" id="cd00037">
    <property type="entry name" value="CLECT"/>
    <property type="match status" value="1"/>
</dbReference>
<gene>
    <name evidence="1" type="ORF">EVAR_20387_1</name>
</gene>
<name>A0A4C1TXV9_EUMVA</name>
<evidence type="ECO:0000313" key="1">
    <source>
        <dbReference type="EMBL" id="GBP18857.1"/>
    </source>
</evidence>
<dbReference type="Proteomes" id="UP000299102">
    <property type="component" value="Unassembled WGS sequence"/>
</dbReference>
<evidence type="ECO:0000313" key="2">
    <source>
        <dbReference type="Proteomes" id="UP000299102"/>
    </source>
</evidence>
<keyword evidence="2" id="KW-1185">Reference proteome</keyword>
<comment type="caution">
    <text evidence="1">The sequence shown here is derived from an EMBL/GenBank/DDBJ whole genome shotgun (WGS) entry which is preliminary data.</text>
</comment>
<dbReference type="AlphaFoldDB" id="A0A4C1TXV9"/>
<dbReference type="InterPro" id="IPR016186">
    <property type="entry name" value="C-type_lectin-like/link_sf"/>
</dbReference>
<dbReference type="InterPro" id="IPR016187">
    <property type="entry name" value="CTDL_fold"/>
</dbReference>
<sequence>MQTILEPEEFRSRLGSELKVGPELKSKAGTRWDYGNASKAPQLFFRYDYQFISELEAYFKYVDTAMPWSDALSECERDGAQLFYPPSEEEWKIVKAELNSLRNKTLVIYLGMYNVTDMGELVTIAVRRRMRTLPVVAVDTARYAADTAV</sequence>